<gene>
    <name evidence="2" type="ORF">C942_01059</name>
</gene>
<comment type="caution">
    <text evidence="2">The sequence shown here is derived from an EMBL/GenBank/DDBJ whole genome shotgun (WGS) entry which is preliminary data.</text>
</comment>
<sequence length="255" mass="28655">MFTHRDGEYLSVGDADIYFETTGNKAGKPLVFLHGGLGSIVDFNPILERFSDHYYVVGIDFRGHGKSSLGTGRLSYARYQEDVELVLRYLGITAFSVLGFSDGGIVGYRLAANAQNRVKKLIALGAQWRLESNDPSFPLLAGLTSDSWMESYPDSVEYYTKINPDRNFERLIQSVVEDLWLDLDVSGYPKETVDDIRCSVLIARGDEDELFSLREAVELTERIMNSSFLNIPFVGHAAHQESPEIFSMAVKEFLE</sequence>
<dbReference type="InterPro" id="IPR000073">
    <property type="entry name" value="AB_hydrolase_1"/>
</dbReference>
<feature type="domain" description="AB hydrolase-1" evidence="1">
    <location>
        <begin position="28"/>
        <end position="184"/>
    </location>
</feature>
<evidence type="ECO:0000313" key="2">
    <source>
        <dbReference type="EMBL" id="ELR65445.1"/>
    </source>
</evidence>
<dbReference type="PATRIC" id="fig|1056511.3.peg.2552"/>
<dbReference type="InterPro" id="IPR050266">
    <property type="entry name" value="AB_hydrolase_sf"/>
</dbReference>
<dbReference type="AlphaFoldDB" id="L8J988"/>
<name>L8J988_9GAMM</name>
<accession>L8J988</accession>
<dbReference type="Gene3D" id="3.40.50.1820">
    <property type="entry name" value="alpha/beta hydrolase"/>
    <property type="match status" value="1"/>
</dbReference>
<dbReference type="GO" id="GO:0016020">
    <property type="term" value="C:membrane"/>
    <property type="evidence" value="ECO:0007669"/>
    <property type="project" value="TreeGrafter"/>
</dbReference>
<evidence type="ECO:0000313" key="3">
    <source>
        <dbReference type="Proteomes" id="UP000011134"/>
    </source>
</evidence>
<protein>
    <recommendedName>
        <fullName evidence="1">AB hydrolase-1 domain-containing protein</fullName>
    </recommendedName>
</protein>
<dbReference type="EMBL" id="AMZO01000018">
    <property type="protein sequence ID" value="ELR65445.1"/>
    <property type="molecule type" value="Genomic_DNA"/>
</dbReference>
<dbReference type="RefSeq" id="WP_007466222.1">
    <property type="nucleotide sequence ID" value="NZ_AMZO01000018.1"/>
</dbReference>
<keyword evidence="3" id="KW-1185">Reference proteome</keyword>
<organism evidence="2 3">
    <name type="scientific">Photobacterium marinum</name>
    <dbReference type="NCBI Taxonomy" id="1056511"/>
    <lineage>
        <taxon>Bacteria</taxon>
        <taxon>Pseudomonadati</taxon>
        <taxon>Pseudomonadota</taxon>
        <taxon>Gammaproteobacteria</taxon>
        <taxon>Vibrionales</taxon>
        <taxon>Vibrionaceae</taxon>
        <taxon>Photobacterium</taxon>
    </lineage>
</organism>
<dbReference type="SUPFAM" id="SSF53474">
    <property type="entry name" value="alpha/beta-Hydrolases"/>
    <property type="match status" value="1"/>
</dbReference>
<dbReference type="OrthoDB" id="9796770at2"/>
<dbReference type="PANTHER" id="PTHR43798">
    <property type="entry name" value="MONOACYLGLYCEROL LIPASE"/>
    <property type="match status" value="1"/>
</dbReference>
<dbReference type="Pfam" id="PF00561">
    <property type="entry name" value="Abhydrolase_1"/>
    <property type="match status" value="1"/>
</dbReference>
<reference evidence="2 3" key="1">
    <citation type="submission" date="2012-12" db="EMBL/GenBank/DDBJ databases">
        <title>Genome Assembly of Photobacterium sp. AK15.</title>
        <authorList>
            <person name="Khatri I."/>
            <person name="Vaidya B."/>
            <person name="Srinivas T.N.R."/>
            <person name="Subramanian S."/>
            <person name="Pinnaka A."/>
        </authorList>
    </citation>
    <scope>NUCLEOTIDE SEQUENCE [LARGE SCALE GENOMIC DNA]</scope>
    <source>
        <strain evidence="2 3">AK15</strain>
    </source>
</reference>
<dbReference type="Proteomes" id="UP000011134">
    <property type="component" value="Unassembled WGS sequence"/>
</dbReference>
<dbReference type="InterPro" id="IPR029058">
    <property type="entry name" value="AB_hydrolase_fold"/>
</dbReference>
<evidence type="ECO:0000259" key="1">
    <source>
        <dbReference type="Pfam" id="PF00561"/>
    </source>
</evidence>
<proteinExistence type="predicted"/>
<dbReference type="PANTHER" id="PTHR43798:SF33">
    <property type="entry name" value="HYDROLASE, PUTATIVE (AFU_ORTHOLOGUE AFUA_2G14860)-RELATED"/>
    <property type="match status" value="1"/>
</dbReference>